<dbReference type="EMBL" id="FQYO01000002">
    <property type="protein sequence ID" value="SHI59366.1"/>
    <property type="molecule type" value="Genomic_DNA"/>
</dbReference>
<evidence type="ECO:0000313" key="2">
    <source>
        <dbReference type="EMBL" id="SHI59366.1"/>
    </source>
</evidence>
<evidence type="ECO:0000256" key="1">
    <source>
        <dbReference type="SAM" id="SignalP"/>
    </source>
</evidence>
<dbReference type="Pfam" id="PF14559">
    <property type="entry name" value="TPR_19"/>
    <property type="match status" value="1"/>
</dbReference>
<name>A0A1M6CEF8_9RHOB</name>
<dbReference type="STRING" id="1447782.SAMN05444417_1150"/>
<accession>A0A1M6CEF8</accession>
<feature type="chain" id="PRO_5012160853" evidence="1">
    <location>
        <begin position="21"/>
        <end position="457"/>
    </location>
</feature>
<dbReference type="Proteomes" id="UP000184292">
    <property type="component" value="Unassembled WGS sequence"/>
</dbReference>
<dbReference type="InterPro" id="IPR011990">
    <property type="entry name" value="TPR-like_helical_dom_sf"/>
</dbReference>
<protein>
    <submittedName>
        <fullName evidence="2">Tetratricopeptide repeat-containing protein</fullName>
    </submittedName>
</protein>
<proteinExistence type="predicted"/>
<feature type="signal peptide" evidence="1">
    <location>
        <begin position="1"/>
        <end position="20"/>
    </location>
</feature>
<dbReference type="Gene3D" id="1.25.40.10">
    <property type="entry name" value="Tetratricopeptide repeat domain"/>
    <property type="match status" value="1"/>
</dbReference>
<dbReference type="AlphaFoldDB" id="A0A1M6CEF8"/>
<evidence type="ECO:0000313" key="3">
    <source>
        <dbReference type="Proteomes" id="UP000184292"/>
    </source>
</evidence>
<keyword evidence="1" id="KW-0732">Signal</keyword>
<gene>
    <name evidence="2" type="ORF">SAMN05444417_1150</name>
</gene>
<reference evidence="2 3" key="1">
    <citation type="submission" date="2016-11" db="EMBL/GenBank/DDBJ databases">
        <authorList>
            <person name="Jaros S."/>
            <person name="Januszkiewicz K."/>
            <person name="Wedrychowicz H."/>
        </authorList>
    </citation>
    <scope>NUCLEOTIDE SEQUENCE [LARGE SCALE GENOMIC DNA]</scope>
    <source>
        <strain evidence="2 3">DSM 100565</strain>
    </source>
</reference>
<keyword evidence="3" id="KW-1185">Reference proteome</keyword>
<organism evidence="2 3">
    <name type="scientific">Wenxinia saemankumensis</name>
    <dbReference type="NCBI Taxonomy" id="1447782"/>
    <lineage>
        <taxon>Bacteria</taxon>
        <taxon>Pseudomonadati</taxon>
        <taxon>Pseudomonadota</taxon>
        <taxon>Alphaproteobacteria</taxon>
        <taxon>Rhodobacterales</taxon>
        <taxon>Roseobacteraceae</taxon>
        <taxon>Wenxinia</taxon>
    </lineage>
</organism>
<dbReference type="RefSeq" id="WP_073326853.1">
    <property type="nucleotide sequence ID" value="NZ_FQYO01000002.1"/>
</dbReference>
<sequence>MIRAALAAALLLLTAAPAATQEPLRLGRDEGRALAAQLLAEGRPDAAAAIARALLEADPQDPGALAILARAAFEAGEMAAARQAAAAIWDSGAPVETRLGAARLAARAAAGEERFFVSELWYRRALTLAGPDRVPAIEDEARAMRRLSPWSVSLSFSIRPSANVNGGAETGDYVVNGETLGALTVAAQALDGWIAETDLALGYRLAQDATSRTSLRFDLSDRHVRLSGRSRNALEEAGEETIDVSTRSVEIGLDHVRLIGPSRVDLGLSLGRVAAGGEAIYDVAGFEARLSRPLGEADRLSFSLSQDWRERTDGGTERLAEGGLAWTHAWPGGGVTRAGVELSRLSTERANTAFRRASLDVTHRLAQPLGPAELTLGGAVSVTEFDDYFVFDFPTFSFVDAGRRDRRALLTVEAALTGWSWAGFTPVATLEAERTFSNNSRFDSRNLGFGVEIRSTF</sequence>